<dbReference type="KEGG" id="ptkz:JDV02_007793"/>
<keyword evidence="3" id="KW-0963">Cytoplasm</keyword>
<dbReference type="OrthoDB" id="421374at2759"/>
<name>A0A9Q8QN60_9HYPO</name>
<keyword evidence="4 6" id="KW-0009">Actin-binding</keyword>
<dbReference type="GO" id="GO:0005938">
    <property type="term" value="C:cell cortex"/>
    <property type="evidence" value="ECO:0007669"/>
    <property type="project" value="TreeGrafter"/>
</dbReference>
<feature type="compositionally biased region" description="Polar residues" evidence="7">
    <location>
        <begin position="27"/>
        <end position="43"/>
    </location>
</feature>
<comment type="similarity">
    <text evidence="2 6">Belongs to the profilin family.</text>
</comment>
<dbReference type="InterPro" id="IPR005455">
    <property type="entry name" value="PFN_euk"/>
</dbReference>
<reference evidence="8" key="1">
    <citation type="submission" date="2021-11" db="EMBL/GenBank/DDBJ databases">
        <title>Purpureocillium_takamizusanense_genome.</title>
        <authorList>
            <person name="Nguyen N.-H."/>
        </authorList>
    </citation>
    <scope>NUCLEOTIDE SEQUENCE</scope>
    <source>
        <strain evidence="8">PT3</strain>
    </source>
</reference>
<evidence type="ECO:0000256" key="4">
    <source>
        <dbReference type="ARBA" id="ARBA00023203"/>
    </source>
</evidence>
<sequence>MSQSSRPLSPSIISGGGAARNKLALEPTSTLDFDPTNFQSSPSVRRPSGYPPRALAVTSLPSQHSFYSLYRAPLRLASFPRSPEHATMSWQAYVDTSLVATGHIDKGAIISAAGDSAWAASSDLQLKPDEMKAIASIVSGDKAAKDKAFADGLYVAGSRYVMARAEDRSIYARQGRNGVAIAKTKQAIVIGHHGETQVAGNASSTVEGLADYLINQGY</sequence>
<evidence type="ECO:0000256" key="5">
    <source>
        <dbReference type="ARBA" id="ARBA00023212"/>
    </source>
</evidence>
<dbReference type="Proteomes" id="UP000829364">
    <property type="component" value="Chromosome 7"/>
</dbReference>
<dbReference type="RefSeq" id="XP_047845322.1">
    <property type="nucleotide sequence ID" value="XM_047989323.1"/>
</dbReference>
<dbReference type="AlphaFoldDB" id="A0A9Q8QN60"/>
<dbReference type="CDD" id="cd00148">
    <property type="entry name" value="PROF"/>
    <property type="match status" value="1"/>
</dbReference>
<evidence type="ECO:0000256" key="1">
    <source>
        <dbReference type="ARBA" id="ARBA00004245"/>
    </source>
</evidence>
<evidence type="ECO:0000256" key="6">
    <source>
        <dbReference type="RuleBase" id="RU003909"/>
    </source>
</evidence>
<protein>
    <recommendedName>
        <fullName evidence="6">Profilin</fullName>
    </recommendedName>
</protein>
<organism evidence="8 9">
    <name type="scientific">Purpureocillium takamizusanense</name>
    <dbReference type="NCBI Taxonomy" id="2060973"/>
    <lineage>
        <taxon>Eukaryota</taxon>
        <taxon>Fungi</taxon>
        <taxon>Dikarya</taxon>
        <taxon>Ascomycota</taxon>
        <taxon>Pezizomycotina</taxon>
        <taxon>Sordariomycetes</taxon>
        <taxon>Hypocreomycetidae</taxon>
        <taxon>Hypocreales</taxon>
        <taxon>Ophiocordycipitaceae</taxon>
        <taxon>Purpureocillium</taxon>
    </lineage>
</organism>
<evidence type="ECO:0000313" key="8">
    <source>
        <dbReference type="EMBL" id="UNI21841.1"/>
    </source>
</evidence>
<evidence type="ECO:0000256" key="2">
    <source>
        <dbReference type="ARBA" id="ARBA00010058"/>
    </source>
</evidence>
<evidence type="ECO:0000256" key="3">
    <source>
        <dbReference type="ARBA" id="ARBA00022490"/>
    </source>
</evidence>
<dbReference type="SUPFAM" id="SSF55770">
    <property type="entry name" value="Profilin (actin-binding protein)"/>
    <property type="match status" value="1"/>
</dbReference>
<keyword evidence="5" id="KW-0206">Cytoskeleton</keyword>
<evidence type="ECO:0000313" key="9">
    <source>
        <dbReference type="Proteomes" id="UP000829364"/>
    </source>
</evidence>
<feature type="region of interest" description="Disordered" evidence="7">
    <location>
        <begin position="27"/>
        <end position="50"/>
    </location>
</feature>
<dbReference type="PRINTS" id="PR00392">
    <property type="entry name" value="PROFILIN"/>
</dbReference>
<dbReference type="InterPro" id="IPR048278">
    <property type="entry name" value="PFN"/>
</dbReference>
<dbReference type="EMBL" id="CP086360">
    <property type="protein sequence ID" value="UNI21841.1"/>
    <property type="molecule type" value="Genomic_DNA"/>
</dbReference>
<dbReference type="Pfam" id="PF00235">
    <property type="entry name" value="Profilin"/>
    <property type="match status" value="1"/>
</dbReference>
<dbReference type="PRINTS" id="PR01640">
    <property type="entry name" value="PROFILINPLNT"/>
</dbReference>
<evidence type="ECO:0000256" key="7">
    <source>
        <dbReference type="SAM" id="MobiDB-lite"/>
    </source>
</evidence>
<dbReference type="GO" id="GO:0003785">
    <property type="term" value="F:actin monomer binding"/>
    <property type="evidence" value="ECO:0007669"/>
    <property type="project" value="TreeGrafter"/>
</dbReference>
<dbReference type="GO" id="GO:0005856">
    <property type="term" value="C:cytoskeleton"/>
    <property type="evidence" value="ECO:0007669"/>
    <property type="project" value="UniProtKB-SubCell"/>
</dbReference>
<dbReference type="PANTHER" id="PTHR11604">
    <property type="entry name" value="PROFILIN"/>
    <property type="match status" value="1"/>
</dbReference>
<dbReference type="PANTHER" id="PTHR11604:SF0">
    <property type="entry name" value="PROFILIN"/>
    <property type="match status" value="1"/>
</dbReference>
<comment type="subcellular location">
    <subcellularLocation>
        <location evidence="1">Cytoplasm</location>
        <location evidence="1">Cytoskeleton</location>
    </subcellularLocation>
</comment>
<proteinExistence type="inferred from homology"/>
<dbReference type="InterPro" id="IPR036140">
    <property type="entry name" value="PFN_sf"/>
</dbReference>
<dbReference type="Gene3D" id="3.30.450.30">
    <property type="entry name" value="Dynein light chain 2a, cytoplasmic"/>
    <property type="match status" value="1"/>
</dbReference>
<dbReference type="GeneID" id="72069741"/>
<dbReference type="SMART" id="SM00392">
    <property type="entry name" value="PROF"/>
    <property type="match status" value="1"/>
</dbReference>
<keyword evidence="9" id="KW-1185">Reference proteome</keyword>
<accession>A0A9Q8QN60</accession>
<gene>
    <name evidence="8" type="primary">PFY1</name>
    <name evidence="8" type="ORF">JDV02_007793</name>
</gene>